<dbReference type="EMBL" id="BGPR01000260">
    <property type="protein sequence ID" value="GBM08697.1"/>
    <property type="molecule type" value="Genomic_DNA"/>
</dbReference>
<evidence type="ECO:0000313" key="2">
    <source>
        <dbReference type="EMBL" id="GBM08697.1"/>
    </source>
</evidence>
<dbReference type="Pfam" id="PF22936">
    <property type="entry name" value="Pol_BBD"/>
    <property type="match status" value="1"/>
</dbReference>
<name>A0A4Y2CXX9_ARAVE</name>
<comment type="caution">
    <text evidence="2">The sequence shown here is derived from an EMBL/GenBank/DDBJ whole genome shotgun (WGS) entry which is preliminary data.</text>
</comment>
<feature type="domain" description="Retrovirus-related Pol polyprotein from transposon TNT 1-94-like beta-barrel" evidence="1">
    <location>
        <begin position="17"/>
        <end position="98"/>
    </location>
</feature>
<sequence>MSIDKEVYASEILSDTWYIDNGASKHMTMNDKSFIEFENFQSPQGITKANGKVLPALGKGTLEIVTVINNKKQFKELKDVWNVPEISKNLFSLLATHDRYSNSRFESTATEYSELSYPMG</sequence>
<reference evidence="2 3" key="1">
    <citation type="journal article" date="2019" name="Sci. Rep.">
        <title>Orb-weaving spider Araneus ventricosus genome elucidates the spidroin gene catalogue.</title>
        <authorList>
            <person name="Kono N."/>
            <person name="Nakamura H."/>
            <person name="Ohtoshi R."/>
            <person name="Moran D.A.P."/>
            <person name="Shinohara A."/>
            <person name="Yoshida Y."/>
            <person name="Fujiwara M."/>
            <person name="Mori M."/>
            <person name="Tomita M."/>
            <person name="Arakawa K."/>
        </authorList>
    </citation>
    <scope>NUCLEOTIDE SEQUENCE [LARGE SCALE GENOMIC DNA]</scope>
</reference>
<dbReference type="InterPro" id="IPR054722">
    <property type="entry name" value="PolX-like_BBD"/>
</dbReference>
<dbReference type="Proteomes" id="UP000499080">
    <property type="component" value="Unassembled WGS sequence"/>
</dbReference>
<dbReference type="AlphaFoldDB" id="A0A4Y2CXX9"/>
<organism evidence="2 3">
    <name type="scientific">Araneus ventricosus</name>
    <name type="common">Orbweaver spider</name>
    <name type="synonym">Epeira ventricosa</name>
    <dbReference type="NCBI Taxonomy" id="182803"/>
    <lineage>
        <taxon>Eukaryota</taxon>
        <taxon>Metazoa</taxon>
        <taxon>Ecdysozoa</taxon>
        <taxon>Arthropoda</taxon>
        <taxon>Chelicerata</taxon>
        <taxon>Arachnida</taxon>
        <taxon>Araneae</taxon>
        <taxon>Araneomorphae</taxon>
        <taxon>Entelegynae</taxon>
        <taxon>Araneoidea</taxon>
        <taxon>Araneidae</taxon>
        <taxon>Araneus</taxon>
    </lineage>
</organism>
<protein>
    <recommendedName>
        <fullName evidence="1">Retrovirus-related Pol polyprotein from transposon TNT 1-94-like beta-barrel domain-containing protein</fullName>
    </recommendedName>
</protein>
<gene>
    <name evidence="2" type="ORF">AVEN_52772_1</name>
</gene>
<proteinExistence type="predicted"/>
<dbReference type="OrthoDB" id="6818644at2759"/>
<keyword evidence="3" id="KW-1185">Reference proteome</keyword>
<evidence type="ECO:0000259" key="1">
    <source>
        <dbReference type="Pfam" id="PF22936"/>
    </source>
</evidence>
<accession>A0A4Y2CXX9</accession>
<evidence type="ECO:0000313" key="3">
    <source>
        <dbReference type="Proteomes" id="UP000499080"/>
    </source>
</evidence>